<comment type="similarity">
    <text evidence="8 9">Belongs to the TonB-dependent receptor family.</text>
</comment>
<dbReference type="AlphaFoldDB" id="A0AAW3ZQW7"/>
<feature type="region of interest" description="Disordered" evidence="10">
    <location>
        <begin position="265"/>
        <end position="284"/>
    </location>
</feature>
<dbReference type="Pfam" id="PF07715">
    <property type="entry name" value="Plug"/>
    <property type="match status" value="1"/>
</dbReference>
<dbReference type="InterPro" id="IPR000531">
    <property type="entry name" value="Beta-barrel_TonB"/>
</dbReference>
<dbReference type="Pfam" id="PF00593">
    <property type="entry name" value="TonB_dep_Rec_b-barrel"/>
    <property type="match status" value="1"/>
</dbReference>
<dbReference type="GO" id="GO:0009279">
    <property type="term" value="C:cell outer membrane"/>
    <property type="evidence" value="ECO:0007669"/>
    <property type="project" value="UniProtKB-SubCell"/>
</dbReference>
<evidence type="ECO:0000256" key="9">
    <source>
        <dbReference type="RuleBase" id="RU003357"/>
    </source>
</evidence>
<dbReference type="GO" id="GO:0015344">
    <property type="term" value="F:siderophore uptake transmembrane transporter activity"/>
    <property type="evidence" value="ECO:0007669"/>
    <property type="project" value="TreeGrafter"/>
</dbReference>
<evidence type="ECO:0000256" key="3">
    <source>
        <dbReference type="ARBA" id="ARBA00022452"/>
    </source>
</evidence>
<keyword evidence="11" id="KW-0732">Signal</keyword>
<name>A0AAW3ZQW7_9GAMM</name>
<protein>
    <submittedName>
        <fullName evidence="14">TonB-dependent receptor</fullName>
    </submittedName>
</protein>
<keyword evidence="5 9" id="KW-0798">TonB box</keyword>
<dbReference type="PANTHER" id="PTHR30069">
    <property type="entry name" value="TONB-DEPENDENT OUTER MEMBRANE RECEPTOR"/>
    <property type="match status" value="1"/>
</dbReference>
<evidence type="ECO:0000259" key="13">
    <source>
        <dbReference type="Pfam" id="PF07715"/>
    </source>
</evidence>
<dbReference type="InterPro" id="IPR012910">
    <property type="entry name" value="Plug_dom"/>
</dbReference>
<reference evidence="14 15" key="1">
    <citation type="submission" date="2020-09" db="EMBL/GenBank/DDBJ databases">
        <title>Pseudoxanthomonas sp. CAU 1598 isolated from sand of Yaerae Beach.</title>
        <authorList>
            <person name="Kim W."/>
        </authorList>
    </citation>
    <scope>NUCLEOTIDE SEQUENCE [LARGE SCALE GENOMIC DNA]</scope>
    <source>
        <strain evidence="14 15">CAU 1598</strain>
    </source>
</reference>
<dbReference type="InterPro" id="IPR039426">
    <property type="entry name" value="TonB-dep_rcpt-like"/>
</dbReference>
<comment type="caution">
    <text evidence="14">The sequence shown here is derived from an EMBL/GenBank/DDBJ whole genome shotgun (WGS) entry which is preliminary data.</text>
</comment>
<feature type="signal peptide" evidence="11">
    <location>
        <begin position="1"/>
        <end position="29"/>
    </location>
</feature>
<dbReference type="PROSITE" id="PS52016">
    <property type="entry name" value="TONB_DEPENDENT_REC_3"/>
    <property type="match status" value="1"/>
</dbReference>
<evidence type="ECO:0000256" key="5">
    <source>
        <dbReference type="ARBA" id="ARBA00023077"/>
    </source>
</evidence>
<keyword evidence="6 8" id="KW-0472">Membrane</keyword>
<proteinExistence type="inferred from homology"/>
<accession>A0AAW3ZQW7</accession>
<sequence>MRQPGYRRWRGGSGGVGSLLLAAAWQAGAAPEQAKAAVSQKASTLPRVEVSAQAERTAGAALHERTLQIEAGDASATELADLLDRLPGLYARSRGNFAQDLQLSARGHGTRSSFGIRSLRLYIDGIPASAPDGQGQLSQLPPGFAGDVHFASGPLAAFYGNAGGGLLRFVSAPIEGGGGQLAVRGGRAAQGISVQCDWEAGWRASLSRFELQGPRPHSRARRDHGAASWQWQPTADGAMQDLDVRLDHFNSPFSQDPLGLSAEQFAEDPFGTSPNAQLYNTRKRSRQSQLGLHGKLNTSLGQAQLASWIGQRAIEQYLAVPPTAQANPRSGGGVIDLRRDFSGIELDHRFGRGEAALSLGLRLERQDETRLGFENFVGSQLGVRGALRRNERNRVDSADPYLLLEWWPRDDWQLATGLRHSRLRYRSIDRFVNVDNPDDSGQRQFTASIPMLALGYLGEQFRWGLAWARGFEAPTGVELAYRADGESGFNTELRPARSQLLEVSAGWQSAASEPALSADLSLFNERLRDELVVLQSSAGRSVFGNVEASRRRGIEASGRLRLTSAIELTGNATWLDARFVGGALDGRRLPAVAPRFARLGLQWQGRSDWLAELSLQAGSGVFVDDRNSLRTAGHSRWDLRIERRLAATTGQAVLALGLDNLLDRHYVGSVIVNESNGRFLETAAGRELSLELRWAY</sequence>
<dbReference type="PANTHER" id="PTHR30069:SF28">
    <property type="entry name" value="TONB-DEPENDENT RECEPTOR YNCD-RELATED"/>
    <property type="match status" value="1"/>
</dbReference>
<keyword evidence="7 8" id="KW-0998">Cell outer membrane</keyword>
<evidence type="ECO:0000313" key="15">
    <source>
        <dbReference type="Proteomes" id="UP000613768"/>
    </source>
</evidence>
<evidence type="ECO:0000256" key="1">
    <source>
        <dbReference type="ARBA" id="ARBA00004571"/>
    </source>
</evidence>
<dbReference type="RefSeq" id="WP_192030393.1">
    <property type="nucleotide sequence ID" value="NZ_JACYTR010000036.1"/>
</dbReference>
<evidence type="ECO:0000256" key="11">
    <source>
        <dbReference type="SAM" id="SignalP"/>
    </source>
</evidence>
<comment type="subcellular location">
    <subcellularLocation>
        <location evidence="1 8">Cell outer membrane</location>
        <topology evidence="1 8">Multi-pass membrane protein</topology>
    </subcellularLocation>
</comment>
<keyword evidence="14" id="KW-0675">Receptor</keyword>
<dbReference type="Gene3D" id="2.170.130.10">
    <property type="entry name" value="TonB-dependent receptor, plug domain"/>
    <property type="match status" value="1"/>
</dbReference>
<keyword evidence="15" id="KW-1185">Reference proteome</keyword>
<gene>
    <name evidence="14" type="ORF">IFO71_14620</name>
</gene>
<dbReference type="SUPFAM" id="SSF56935">
    <property type="entry name" value="Porins"/>
    <property type="match status" value="1"/>
</dbReference>
<evidence type="ECO:0000256" key="7">
    <source>
        <dbReference type="ARBA" id="ARBA00023237"/>
    </source>
</evidence>
<organism evidence="14 15">
    <name type="scientific">Pseudomarimonas arenosa</name>
    <dbReference type="NCBI Taxonomy" id="2774145"/>
    <lineage>
        <taxon>Bacteria</taxon>
        <taxon>Pseudomonadati</taxon>
        <taxon>Pseudomonadota</taxon>
        <taxon>Gammaproteobacteria</taxon>
        <taxon>Lysobacterales</taxon>
        <taxon>Lysobacteraceae</taxon>
        <taxon>Pseudomarimonas</taxon>
    </lineage>
</organism>
<dbReference type="GO" id="GO:0044718">
    <property type="term" value="P:siderophore transmembrane transport"/>
    <property type="evidence" value="ECO:0007669"/>
    <property type="project" value="TreeGrafter"/>
</dbReference>
<dbReference type="EMBL" id="JACYTR010000036">
    <property type="protein sequence ID" value="MBD8526972.1"/>
    <property type="molecule type" value="Genomic_DNA"/>
</dbReference>
<feature type="domain" description="TonB-dependent receptor plug" evidence="13">
    <location>
        <begin position="73"/>
        <end position="165"/>
    </location>
</feature>
<evidence type="ECO:0000256" key="6">
    <source>
        <dbReference type="ARBA" id="ARBA00023136"/>
    </source>
</evidence>
<feature type="domain" description="TonB-dependent receptor-like beta-barrel" evidence="12">
    <location>
        <begin position="247"/>
        <end position="661"/>
    </location>
</feature>
<evidence type="ECO:0000256" key="2">
    <source>
        <dbReference type="ARBA" id="ARBA00022448"/>
    </source>
</evidence>
<dbReference type="Gene3D" id="2.40.170.20">
    <property type="entry name" value="TonB-dependent receptor, beta-barrel domain"/>
    <property type="match status" value="1"/>
</dbReference>
<keyword evidence="2 8" id="KW-0813">Transport</keyword>
<evidence type="ECO:0000256" key="10">
    <source>
        <dbReference type="SAM" id="MobiDB-lite"/>
    </source>
</evidence>
<dbReference type="Proteomes" id="UP000613768">
    <property type="component" value="Unassembled WGS sequence"/>
</dbReference>
<keyword evidence="4 8" id="KW-0812">Transmembrane</keyword>
<keyword evidence="3 8" id="KW-1134">Transmembrane beta strand</keyword>
<evidence type="ECO:0000313" key="14">
    <source>
        <dbReference type="EMBL" id="MBD8526972.1"/>
    </source>
</evidence>
<evidence type="ECO:0000259" key="12">
    <source>
        <dbReference type="Pfam" id="PF00593"/>
    </source>
</evidence>
<dbReference type="InterPro" id="IPR036942">
    <property type="entry name" value="Beta-barrel_TonB_sf"/>
</dbReference>
<evidence type="ECO:0000256" key="8">
    <source>
        <dbReference type="PROSITE-ProRule" id="PRU01360"/>
    </source>
</evidence>
<dbReference type="InterPro" id="IPR037066">
    <property type="entry name" value="Plug_dom_sf"/>
</dbReference>
<feature type="chain" id="PRO_5043610380" evidence="11">
    <location>
        <begin position="30"/>
        <end position="696"/>
    </location>
</feature>
<evidence type="ECO:0000256" key="4">
    <source>
        <dbReference type="ARBA" id="ARBA00022692"/>
    </source>
</evidence>